<sequence length="1701" mass="193581">MFRHHLSFLFVVHVKCISSTILLKLSRFVISIQINEMAEAFCLAAASNAVGTLMVDYFMKPIERRIRYLFRFHKLIEDLHQQQKNLKREQTRVEEDVKEAKLQIQTQVIEDYVDEWLTNVDNALKDVQNLDSRVEENKRCFCCCPNWCWRYQLGKEIEKTTVYISKLVEDSHFERIGHRAELPALEFFTSKDILASKSSTAAFNKIMEALKDDKVNMIGVWGMGGVGKTTLVKEVGKKTKELVCFRKVIEVVVSQNSIIENIQDKIADFLDLPFEKKTKEGRAGELWLQLEKEEKVIIILDDMWNEVHLKEIGIPLNENGKGCKIILTTRRKTVCESMECQVIIPMDVLESDEAWALFRIKAKLNERVSRDILEEAEKVAKECKGLPVAIVTLAAALKSTKTQDHSIKVEDLVRYAWGLELFGKADSIGEVRIEVLEAIDYLKDSCLLLEDEAEDEDGDGDGGRYVKLHDIVRDVALWITSEEKSDFMIKSRLELLNKSPESCNAISLLDSGKKKFPDRLMHSKLEILLLKNCDVQGTCFLGMKELKVLSLTVADTRVVSLYALMLLPKLRALHLENFEDFSFLGNLRTLEILSLSGSKFEGLADELGRLENLKMLDLTDFSCVVSSSFPPNVIRRLSQLEELYLRGSKMRNDIFLEIKFFTRLTRLHLEVSSPHFPLDFEFPELEKYKIYINLERSVFGQTFDAARSLQIYKVFPYNAVFQLLGNLESLVVSDIKDEYVECLTNKTQQKVSVSMILRNLKQVRIEHCSNLKVVFQMEEVEENEAPLLSNLKTLDLGMLPDLSCIWELPTQHVRLESLVHLMIKDCPRLKSLFSLSLAQSLVLLEKLYISDCDELKQIVTELEGDEGEISSAINSHTSLCFPKLTKLDVINCDGLEYIFPMSLAPQGLQGLTLSIGYCCQLKQVFRVSNDNMLQHQQSWRSLSSFSMDGCPLLTDSLVHLEAEKASIKRVRLSAFKDSFKTSKELRLSEIKDHNLVPEANEDGLNGVTSLRLWDCDDLECLVDTTTTATKNGPTAAFTHLETLFIADMLRLEALFKGQPAQGFLKNLKHLEVICCYKLQVVDELLHDREENQEYPLSNLQSLILSDLPELRRIFKGSPHSFTLQSLKYVHIYRCLNLKSLFSPSLIQSLVLLEELKIWGCDELVTLFTDGEIESKTSSLPLRLPKLNTLSINKCSKLEYVVPITLAQGLPALESLSVSCCAELKQVFGMPNEQDGVQHHGSLLLPSLQDLKLSWLRNLTSFVPQNYIVKAPSLKILDASGCSKVMNLPIQQANNQLELTLEGVGLSAFKELLCNTKDLILKKFGDHKNLVPDLVDMKHLDGLTSLSINNWRGGECLVDISQAMMNFKCNDQSPKCFLQNLKILRVVNCGKFSKIFRMDDGTESNAHYLPKLEIMEIQGCSSLEYVFPHASVGVFSHLRNIVLVELRNLRSIVGGNNFLEAPILEILYIQGRSAFTNFTFPKEVKKCVSLKQELSFSMEDIDGEDVKSCNMINTELRQKSSDFENIPLGTSEPLDLFNVIRLREVRQLTIHNCNNLTCIIPVMFIRNFPQLSFLEIKSCENIKQIIGNDDILASSSSSQDPHLEFPRLKKIVLENLSKLESFSPVGYHLEFPCLDLLHIKQCSKLITSFSADYLTLIVHAKTDQASQLNDTNPSREAIFWRRRSPTLLPQYKEEAEEISPFK</sequence>
<evidence type="ECO:0000256" key="3">
    <source>
        <dbReference type="ARBA" id="ARBA00022821"/>
    </source>
</evidence>
<dbReference type="FunFam" id="3.40.50.300:FF:001091">
    <property type="entry name" value="Probable disease resistance protein At1g61300"/>
    <property type="match status" value="1"/>
</dbReference>
<dbReference type="Gene3D" id="3.40.50.300">
    <property type="entry name" value="P-loop containing nucleotide triphosphate hydrolases"/>
    <property type="match status" value="1"/>
</dbReference>
<evidence type="ECO:0000313" key="8">
    <source>
        <dbReference type="EMBL" id="KAG8502375.1"/>
    </source>
</evidence>
<dbReference type="PANTHER" id="PTHR33463">
    <property type="entry name" value="NB-ARC DOMAIN-CONTAINING PROTEIN-RELATED"/>
    <property type="match status" value="1"/>
</dbReference>
<comment type="similarity">
    <text evidence="1">Belongs to the disease resistance NB-LRR family.</text>
</comment>
<dbReference type="InterPro" id="IPR027417">
    <property type="entry name" value="P-loop_NTPase"/>
</dbReference>
<evidence type="ECO:0000256" key="5">
    <source>
        <dbReference type="SAM" id="Coils"/>
    </source>
</evidence>
<accession>A0A8J5ZQN8</accession>
<reference evidence="8 9" key="1">
    <citation type="journal article" date="2021" name="bioRxiv">
        <title>The Gossypium anomalum genome as a resource for cotton improvement and evolutionary analysis of hybrid incompatibility.</title>
        <authorList>
            <person name="Grover C.E."/>
            <person name="Yuan D."/>
            <person name="Arick M.A."/>
            <person name="Miller E.R."/>
            <person name="Hu G."/>
            <person name="Peterson D.G."/>
            <person name="Wendel J.F."/>
            <person name="Udall J.A."/>
        </authorList>
    </citation>
    <scope>NUCLEOTIDE SEQUENCE [LARGE SCALE GENOMIC DNA]</scope>
    <source>
        <strain evidence="8">JFW-Udall</strain>
        <tissue evidence="8">Leaf</tissue>
    </source>
</reference>
<dbReference type="InterPro" id="IPR057135">
    <property type="entry name" value="At4g27190-like_LRR"/>
</dbReference>
<dbReference type="SUPFAM" id="SSF52540">
    <property type="entry name" value="P-loop containing nucleoside triphosphate hydrolases"/>
    <property type="match status" value="1"/>
</dbReference>
<feature type="coiled-coil region" evidence="5">
    <location>
        <begin position="72"/>
        <end position="103"/>
    </location>
</feature>
<feature type="domain" description="Disease resistance protein At4g27190-like leucine-rich repeats" evidence="7">
    <location>
        <begin position="1541"/>
        <end position="1651"/>
    </location>
</feature>
<dbReference type="OrthoDB" id="948250at2759"/>
<keyword evidence="5" id="KW-0175">Coiled coil</keyword>
<gene>
    <name evidence="8" type="ORF">CXB51_000435</name>
</gene>
<dbReference type="GO" id="GO:0043531">
    <property type="term" value="F:ADP binding"/>
    <property type="evidence" value="ECO:0007669"/>
    <property type="project" value="InterPro"/>
</dbReference>
<dbReference type="InterPro" id="IPR050905">
    <property type="entry name" value="Plant_NBS-LRR"/>
</dbReference>
<evidence type="ECO:0008006" key="10">
    <source>
        <dbReference type="Google" id="ProtNLM"/>
    </source>
</evidence>
<organism evidence="8 9">
    <name type="scientific">Gossypium anomalum</name>
    <dbReference type="NCBI Taxonomy" id="47600"/>
    <lineage>
        <taxon>Eukaryota</taxon>
        <taxon>Viridiplantae</taxon>
        <taxon>Streptophyta</taxon>
        <taxon>Embryophyta</taxon>
        <taxon>Tracheophyta</taxon>
        <taxon>Spermatophyta</taxon>
        <taxon>Magnoliopsida</taxon>
        <taxon>eudicotyledons</taxon>
        <taxon>Gunneridae</taxon>
        <taxon>Pentapetalae</taxon>
        <taxon>rosids</taxon>
        <taxon>malvids</taxon>
        <taxon>Malvales</taxon>
        <taxon>Malvaceae</taxon>
        <taxon>Malvoideae</taxon>
        <taxon>Gossypium</taxon>
    </lineage>
</organism>
<feature type="domain" description="Disease resistance protein At4g27190-like leucine-rich repeats" evidence="7">
    <location>
        <begin position="1035"/>
        <end position="1161"/>
    </location>
</feature>
<comment type="caution">
    <text evidence="8">The sequence shown here is derived from an EMBL/GenBank/DDBJ whole genome shotgun (WGS) entry which is preliminary data.</text>
</comment>
<evidence type="ECO:0000256" key="4">
    <source>
        <dbReference type="ARBA" id="ARBA00022840"/>
    </source>
</evidence>
<evidence type="ECO:0000313" key="9">
    <source>
        <dbReference type="Proteomes" id="UP000701853"/>
    </source>
</evidence>
<dbReference type="InterPro" id="IPR042197">
    <property type="entry name" value="Apaf_helical"/>
</dbReference>
<keyword evidence="3" id="KW-0611">Plant defense</keyword>
<evidence type="ECO:0000259" key="6">
    <source>
        <dbReference type="Pfam" id="PF00931"/>
    </source>
</evidence>
<dbReference type="GO" id="GO:0005524">
    <property type="term" value="F:ATP binding"/>
    <property type="evidence" value="ECO:0007669"/>
    <property type="project" value="UniProtKB-KW"/>
</dbReference>
<dbReference type="InterPro" id="IPR032675">
    <property type="entry name" value="LRR_dom_sf"/>
</dbReference>
<dbReference type="SUPFAM" id="SSF52058">
    <property type="entry name" value="L domain-like"/>
    <property type="match status" value="2"/>
</dbReference>
<dbReference type="Gene3D" id="1.10.8.430">
    <property type="entry name" value="Helical domain of apoptotic protease-activating factors"/>
    <property type="match status" value="1"/>
</dbReference>
<proteinExistence type="inferred from homology"/>
<dbReference type="InterPro" id="IPR002182">
    <property type="entry name" value="NB-ARC"/>
</dbReference>
<keyword evidence="2" id="KW-0547">Nucleotide-binding</keyword>
<dbReference type="Pfam" id="PF00931">
    <property type="entry name" value="NB-ARC"/>
    <property type="match status" value="1"/>
</dbReference>
<dbReference type="Pfam" id="PF23247">
    <property type="entry name" value="LRR_RPS2"/>
    <property type="match status" value="5"/>
</dbReference>
<dbReference type="EMBL" id="JAHUZN010000001">
    <property type="protein sequence ID" value="KAG8502375.1"/>
    <property type="molecule type" value="Genomic_DNA"/>
</dbReference>
<dbReference type="PANTHER" id="PTHR33463:SF203">
    <property type="entry name" value="AAA+ ATPASE DOMAIN-CONTAINING PROTEIN"/>
    <property type="match status" value="1"/>
</dbReference>
<keyword evidence="9" id="KW-1185">Reference proteome</keyword>
<feature type="domain" description="Disease resistance protein At4g27190-like leucine-rich repeats" evidence="7">
    <location>
        <begin position="1310"/>
        <end position="1441"/>
    </location>
</feature>
<dbReference type="Gene3D" id="3.80.10.10">
    <property type="entry name" value="Ribonuclease Inhibitor"/>
    <property type="match status" value="4"/>
</dbReference>
<evidence type="ECO:0000259" key="7">
    <source>
        <dbReference type="Pfam" id="PF23247"/>
    </source>
</evidence>
<feature type="domain" description="Disease resistance protein At4g27190-like leucine-rich repeats" evidence="7">
    <location>
        <begin position="725"/>
        <end position="853"/>
    </location>
</feature>
<protein>
    <recommendedName>
        <fullName evidence="10">NB-ARC domain-containing protein</fullName>
    </recommendedName>
</protein>
<name>A0A8J5ZQN8_9ROSI</name>
<evidence type="ECO:0000256" key="1">
    <source>
        <dbReference type="ARBA" id="ARBA00008894"/>
    </source>
</evidence>
<feature type="domain" description="Disease resistance protein At4g27190-like leucine-rich repeats" evidence="7">
    <location>
        <begin position="1182"/>
        <end position="1287"/>
    </location>
</feature>
<keyword evidence="4" id="KW-0067">ATP-binding</keyword>
<dbReference type="GO" id="GO:0006952">
    <property type="term" value="P:defense response"/>
    <property type="evidence" value="ECO:0007669"/>
    <property type="project" value="UniProtKB-KW"/>
</dbReference>
<dbReference type="PRINTS" id="PR00364">
    <property type="entry name" value="DISEASERSIST"/>
</dbReference>
<feature type="domain" description="NB-ARC" evidence="6">
    <location>
        <begin position="202"/>
        <end position="362"/>
    </location>
</feature>
<evidence type="ECO:0000256" key="2">
    <source>
        <dbReference type="ARBA" id="ARBA00022741"/>
    </source>
</evidence>
<dbReference type="Proteomes" id="UP000701853">
    <property type="component" value="Chromosome 1"/>
</dbReference>